<evidence type="ECO:0000313" key="2">
    <source>
        <dbReference type="Proteomes" id="UP000013961"/>
    </source>
</evidence>
<evidence type="ECO:0000313" key="1">
    <source>
        <dbReference type="EMBL" id="AGM27345.1"/>
    </source>
</evidence>
<dbReference type="KEGG" id="mabb:MASS_0743"/>
<organism evidence="1 2">
    <name type="scientific">Mycobacteroides abscessus subsp. bolletii 50594</name>
    <dbReference type="NCBI Taxonomy" id="1303024"/>
    <lineage>
        <taxon>Bacteria</taxon>
        <taxon>Bacillati</taxon>
        <taxon>Actinomycetota</taxon>
        <taxon>Actinomycetes</taxon>
        <taxon>Mycobacteriales</taxon>
        <taxon>Mycobacteriaceae</taxon>
        <taxon>Mycobacteroides</taxon>
        <taxon>Mycobacteroides abscessus</taxon>
    </lineage>
</organism>
<gene>
    <name evidence="1" type="ORF">MASS_0743</name>
</gene>
<sequence length="99" mass="11416">MPARRSPWMNERTTQFMARLAAHGLDIPEDRARERISGQVDFTAERMRIGRQAAKYYVTKELVEEMADKTAAAFRKAQTRNGLHTVPDPDRCFPKLPKL</sequence>
<reference evidence="1 2" key="1">
    <citation type="journal article" date="2013" name="Genome Announc.">
        <title>Complete Genome Sequence of Mycobacterium massiliense Clinical Strain Asan 50594, Belonging to the Type II Genotype.</title>
        <authorList>
            <person name="Kim B.J."/>
            <person name="Kim B.R."/>
            <person name="Hong S.H."/>
            <person name="Seok S.H."/>
            <person name="Kook Y.H."/>
            <person name="Kim B.J."/>
        </authorList>
    </citation>
    <scope>NUCLEOTIDE SEQUENCE [LARGE SCALE GENOMIC DNA]</scope>
    <source>
        <strain evidence="1 2">50594</strain>
    </source>
</reference>
<dbReference type="EMBL" id="CP004374">
    <property type="protein sequence ID" value="AGM27345.1"/>
    <property type="molecule type" value="Genomic_DNA"/>
</dbReference>
<dbReference type="Proteomes" id="UP000013961">
    <property type="component" value="Chromosome"/>
</dbReference>
<name>A0AB33A6H2_9MYCO</name>
<dbReference type="AlphaFoldDB" id="A0AB33A6H2"/>
<accession>A0AB33A6H2</accession>
<protein>
    <submittedName>
        <fullName evidence="1">Uncharacterized protein</fullName>
    </submittedName>
</protein>
<dbReference type="RefSeq" id="WP_016341829.1">
    <property type="nucleotide sequence ID" value="NC_021282.1"/>
</dbReference>
<proteinExistence type="predicted"/>